<sequence length="170" mass="18144">MDLELRIPQGRANRRLVVVVGGLAVVCGVLAFTDLPIATVAAAFAVGLGIPAVLAALAGRGADPALTVEGIRLKAFPFDRTQVVVPWREVERTWIATLGAYDYLFVVPRDPARYRRGRGFVRPAVMSLTSARHGTALQIYLPADGVSKDRIRTAMAQFSAGTVHVGPAPV</sequence>
<proteinExistence type="predicted"/>
<protein>
    <recommendedName>
        <fullName evidence="4">PH domain-containing protein</fullName>
    </recommendedName>
</protein>
<reference evidence="2" key="1">
    <citation type="submission" date="2021-04" db="EMBL/GenBank/DDBJ databases">
        <authorList>
            <person name="Hartkoorn R.C."/>
            <person name="Beaudoing E."/>
            <person name="Hot D."/>
        </authorList>
    </citation>
    <scope>NUCLEOTIDE SEQUENCE</scope>
    <source>
        <strain evidence="2">NRRL B-16292</strain>
    </source>
</reference>
<accession>A0ABY5WAQ2</accession>
<organism evidence="2 3">
    <name type="scientific">Dactylosporangium fulvum</name>
    <dbReference type="NCBI Taxonomy" id="53359"/>
    <lineage>
        <taxon>Bacteria</taxon>
        <taxon>Bacillati</taxon>
        <taxon>Actinomycetota</taxon>
        <taxon>Actinomycetes</taxon>
        <taxon>Micromonosporales</taxon>
        <taxon>Micromonosporaceae</taxon>
        <taxon>Dactylosporangium</taxon>
    </lineage>
</organism>
<evidence type="ECO:0000313" key="2">
    <source>
        <dbReference type="EMBL" id="UWP85151.1"/>
    </source>
</evidence>
<feature type="transmembrane region" description="Helical" evidence="1">
    <location>
        <begin position="12"/>
        <end position="31"/>
    </location>
</feature>
<name>A0ABY5WAQ2_9ACTN</name>
<keyword evidence="3" id="KW-1185">Reference proteome</keyword>
<dbReference type="Proteomes" id="UP001059617">
    <property type="component" value="Chromosome"/>
</dbReference>
<dbReference type="RefSeq" id="WP_259863224.1">
    <property type="nucleotide sequence ID" value="NZ_BAAAST010000107.1"/>
</dbReference>
<feature type="transmembrane region" description="Helical" evidence="1">
    <location>
        <begin position="37"/>
        <end position="57"/>
    </location>
</feature>
<evidence type="ECO:0000313" key="3">
    <source>
        <dbReference type="Proteomes" id="UP001059617"/>
    </source>
</evidence>
<evidence type="ECO:0000256" key="1">
    <source>
        <dbReference type="SAM" id="Phobius"/>
    </source>
</evidence>
<reference evidence="2" key="2">
    <citation type="submission" date="2022-09" db="EMBL/GenBank/DDBJ databases">
        <title>Biosynthetic gene clusters of Dactylosporangioum fulvum.</title>
        <authorList>
            <person name="Caradec T."/>
        </authorList>
    </citation>
    <scope>NUCLEOTIDE SEQUENCE</scope>
    <source>
        <strain evidence="2">NRRL B-16292</strain>
    </source>
</reference>
<dbReference type="EMBL" id="CP073720">
    <property type="protein sequence ID" value="UWP85151.1"/>
    <property type="molecule type" value="Genomic_DNA"/>
</dbReference>
<keyword evidence="1" id="KW-0812">Transmembrane</keyword>
<keyword evidence="1" id="KW-1133">Transmembrane helix</keyword>
<evidence type="ECO:0008006" key="4">
    <source>
        <dbReference type="Google" id="ProtNLM"/>
    </source>
</evidence>
<gene>
    <name evidence="2" type="ORF">Dfulv_13335</name>
</gene>
<keyword evidence="1" id="KW-0472">Membrane</keyword>